<dbReference type="InterPro" id="IPR002166">
    <property type="entry name" value="RNA_pol_HCV"/>
</dbReference>
<accession>A0A140HEQ4</accession>
<dbReference type="Pfam" id="PF00998">
    <property type="entry name" value="RdRP_3"/>
    <property type="match status" value="1"/>
</dbReference>
<dbReference type="InterPro" id="IPR007094">
    <property type="entry name" value="RNA-dir_pol_PSvirus"/>
</dbReference>
<organism evidence="3">
    <name type="scientific">Tartou virus</name>
    <dbReference type="NCBI Taxonomy" id="1807807"/>
    <lineage>
        <taxon>Viruses</taxon>
    </lineage>
</organism>
<dbReference type="InterPro" id="IPR043128">
    <property type="entry name" value="Rev_trsase/Diguanyl_cyclase"/>
</dbReference>
<evidence type="ECO:0000259" key="2">
    <source>
        <dbReference type="PROSITE" id="PS50507"/>
    </source>
</evidence>
<proteinExistence type="predicted"/>
<name>A0A140HEQ4_9VIRU</name>
<dbReference type="GO" id="GO:0003723">
    <property type="term" value="F:RNA binding"/>
    <property type="evidence" value="ECO:0007669"/>
    <property type="project" value="InterPro"/>
</dbReference>
<dbReference type="GO" id="GO:0039694">
    <property type="term" value="P:viral RNA genome replication"/>
    <property type="evidence" value="ECO:0007669"/>
    <property type="project" value="InterPro"/>
</dbReference>
<dbReference type="EMBL" id="KU754521">
    <property type="protein sequence ID" value="AMO03231.1"/>
    <property type="molecule type" value="Genomic_RNA"/>
</dbReference>
<reference evidence="3" key="1">
    <citation type="journal article" date="2016" name="Evol. Bioinform. Online">
        <title>Twenty-five new viruses associated with the Drosophilidae (Diptera).</title>
        <authorList>
            <person name="Webster C.L."/>
            <person name="Longdon B."/>
            <person name="Lewis S.H."/>
            <person name="Obbard D.J."/>
        </authorList>
    </citation>
    <scope>NUCLEOTIDE SEQUENCE</scope>
    <source>
        <strain evidence="3">Sdef_PoolSeq4</strain>
    </source>
</reference>
<dbReference type="InterPro" id="IPR043502">
    <property type="entry name" value="DNA/RNA_pol_sf"/>
</dbReference>
<dbReference type="SUPFAM" id="SSF56672">
    <property type="entry name" value="DNA/RNA polymerases"/>
    <property type="match status" value="1"/>
</dbReference>
<dbReference type="GO" id="GO:0003968">
    <property type="term" value="F:RNA-directed RNA polymerase activity"/>
    <property type="evidence" value="ECO:0007669"/>
    <property type="project" value="InterPro"/>
</dbReference>
<evidence type="ECO:0000313" key="3">
    <source>
        <dbReference type="EMBL" id="AMO03231.1"/>
    </source>
</evidence>
<feature type="domain" description="RdRp catalytic" evidence="2">
    <location>
        <begin position="178"/>
        <end position="292"/>
    </location>
</feature>
<dbReference type="PROSITE" id="PS50507">
    <property type="entry name" value="RDRP_SSRNA_POS"/>
    <property type="match status" value="1"/>
</dbReference>
<dbReference type="Gene3D" id="3.30.70.270">
    <property type="match status" value="1"/>
</dbReference>
<protein>
    <recommendedName>
        <fullName evidence="2">RdRp catalytic domain-containing protein</fullName>
    </recommendedName>
</protein>
<evidence type="ECO:0000256" key="1">
    <source>
        <dbReference type="ARBA" id="ARBA00022953"/>
    </source>
</evidence>
<sequence>MGSRRMFGSLRYLPSLQAPDEFFYYPPSNTTTLAGFNNRHIAKRLTDYKPELIPGLYKYLRKFVCHPTEFSRIEYARTIGDAGKRKYYTDYATALDENRARVRSHIMAFTKLEKTGSNKYKAPRLIQARHVTFNIEYGRWLKALEVEITKRHKLKHRFGKGNYDEIAKRIDKCSKRFRYTTEVDHTEFDAHITREHLELSHRFYQACYPNSSQVRELSRLTIKNTVRTFQGDKWTIIGTRMSGDVDTSLGNSLINYAILSSMLHDTGIHDFEIIVNGDDSILFTNIPVDVQHMSRIAKHYNMESKIQPSTTNIHQTEFCRTKLVYKPNGTPTMMFNPKRALDIFGMHYKHCQIDITYLHQTSYANSVMHGNTELGNYWYTLSERYATLGKVKEKHYQSHSLLERKDIIRILKSPDDCQQWKELTQSMFIAWGEEIHYFKQHIDKLQPRSPMFLPIIINHDQKTITK</sequence>
<keyword evidence="1" id="KW-0693">Viral RNA replication</keyword>